<evidence type="ECO:0000313" key="2">
    <source>
        <dbReference type="EMBL" id="GAG46310.1"/>
    </source>
</evidence>
<feature type="domain" description="GH141-like insertion" evidence="1">
    <location>
        <begin position="78"/>
        <end position="111"/>
    </location>
</feature>
<dbReference type="InterPro" id="IPR048482">
    <property type="entry name" value="GH141_ins"/>
</dbReference>
<organism evidence="2">
    <name type="scientific">marine sediment metagenome</name>
    <dbReference type="NCBI Taxonomy" id="412755"/>
    <lineage>
        <taxon>unclassified sequences</taxon>
        <taxon>metagenomes</taxon>
        <taxon>ecological metagenomes</taxon>
    </lineage>
</organism>
<sequence length="111" mass="12887">NTTAAGDREFTYDPKTFTKKKWAKPAEAIVHIFPGSYWNNFQFRVKSVDWDHHLVKLGEGGWQTAQLDNPDDFFGTALSTGSHFFIDNVFEELDAPGEWYLDKEKSILYYM</sequence>
<proteinExistence type="predicted"/>
<dbReference type="Pfam" id="PF21231">
    <property type="entry name" value="GH141_M"/>
    <property type="match status" value="1"/>
</dbReference>
<comment type="caution">
    <text evidence="2">The sequence shown here is derived from an EMBL/GenBank/DDBJ whole genome shotgun (WGS) entry which is preliminary data.</text>
</comment>
<reference evidence="2" key="1">
    <citation type="journal article" date="2014" name="Front. Microbiol.">
        <title>High frequency of phylogenetically diverse reductive dehalogenase-homologous genes in deep subseafloor sedimentary metagenomes.</title>
        <authorList>
            <person name="Kawai M."/>
            <person name="Futagami T."/>
            <person name="Toyoda A."/>
            <person name="Takaki Y."/>
            <person name="Nishi S."/>
            <person name="Hori S."/>
            <person name="Arai W."/>
            <person name="Tsubouchi T."/>
            <person name="Morono Y."/>
            <person name="Uchiyama I."/>
            <person name="Ito T."/>
            <person name="Fujiyama A."/>
            <person name="Inagaki F."/>
            <person name="Takami H."/>
        </authorList>
    </citation>
    <scope>NUCLEOTIDE SEQUENCE</scope>
    <source>
        <strain evidence="2">Expedition CK06-06</strain>
    </source>
</reference>
<dbReference type="AlphaFoldDB" id="X0XST4"/>
<feature type="non-terminal residue" evidence="2">
    <location>
        <position position="1"/>
    </location>
</feature>
<gene>
    <name evidence="2" type="ORF">S01H1_84989</name>
</gene>
<protein>
    <recommendedName>
        <fullName evidence="1">GH141-like insertion domain-containing protein</fullName>
    </recommendedName>
</protein>
<name>X0XST4_9ZZZZ</name>
<feature type="non-terminal residue" evidence="2">
    <location>
        <position position="111"/>
    </location>
</feature>
<accession>X0XST4</accession>
<evidence type="ECO:0000259" key="1">
    <source>
        <dbReference type="Pfam" id="PF21231"/>
    </source>
</evidence>
<dbReference type="EMBL" id="BARS01058196">
    <property type="protein sequence ID" value="GAG46310.1"/>
    <property type="molecule type" value="Genomic_DNA"/>
</dbReference>